<organism evidence="4">
    <name type="scientific">Rhizobium leguminosarum</name>
    <dbReference type="NCBI Taxonomy" id="384"/>
    <lineage>
        <taxon>Bacteria</taxon>
        <taxon>Pseudomonadati</taxon>
        <taxon>Pseudomonadota</taxon>
        <taxon>Alphaproteobacteria</taxon>
        <taxon>Hyphomicrobiales</taxon>
        <taxon>Rhizobiaceae</taxon>
        <taxon>Rhizobium/Agrobacterium group</taxon>
        <taxon>Rhizobium</taxon>
    </lineage>
</organism>
<dbReference type="AlphaFoldDB" id="A0A179BPJ4"/>
<dbReference type="InterPro" id="IPR038161">
    <property type="entry name" value="VirB9/CagX/TrbG_C_sf"/>
</dbReference>
<feature type="chain" id="PRO_5008099494" evidence="3">
    <location>
        <begin position="21"/>
        <end position="328"/>
    </location>
</feature>
<protein>
    <submittedName>
        <fullName evidence="4">P-type conjugative transfer protein TrbG</fullName>
    </submittedName>
</protein>
<feature type="signal peptide" evidence="3">
    <location>
        <begin position="1"/>
        <end position="20"/>
    </location>
</feature>
<dbReference type="InterPro" id="IPR010258">
    <property type="entry name" value="Conjugal_tfr_TrbG/VirB9/CagX"/>
</dbReference>
<evidence type="ECO:0000313" key="4">
    <source>
        <dbReference type="EMBL" id="OAP93688.1"/>
    </source>
</evidence>
<sequence length="328" mass="35360">MNGQTSRSAGKPLFRRPAFAAILLSATMLAGCATAPKPPQISYDADVPPMPAIPAAVTDERPRPLHTPPAWAPAKGGTAANTPTGRVQNANAAARVEPRREGYYNSIQIYPWSEGALYQVYATPGQITNIALEPGESLTGAGPIAAGDTARWVIGDTESGSGVTRRVHVLVKPTRLDLSTNLVITTDRRIYMIELRSGERPYMPAVAWAYPQPPASQRQTVPATPAIPAMAARNYRYGLTGGNPPWRPVSVYDDGRHVYVEFPRGIVQGEMPPLFVIGADGEAQIANSRIYQNILIVDRLFGAAELRLGSGDRQQTVRIVRTDGRPSS</sequence>
<evidence type="ECO:0000256" key="1">
    <source>
        <dbReference type="ARBA" id="ARBA00006135"/>
    </source>
</evidence>
<dbReference type="PROSITE" id="PS51257">
    <property type="entry name" value="PROKAR_LIPOPROTEIN"/>
    <property type="match status" value="1"/>
</dbReference>
<dbReference type="Pfam" id="PF03524">
    <property type="entry name" value="CagX"/>
    <property type="match status" value="1"/>
</dbReference>
<keyword evidence="2 3" id="KW-0732">Signal</keyword>
<evidence type="ECO:0000256" key="2">
    <source>
        <dbReference type="ARBA" id="ARBA00022729"/>
    </source>
</evidence>
<accession>A0A179BPJ4</accession>
<comment type="caution">
    <text evidence="4">The sequence shown here is derived from an EMBL/GenBank/DDBJ whole genome shotgun (WGS) entry which is preliminary data.</text>
</comment>
<comment type="similarity">
    <text evidence="1">Belongs to the TrbG/VirB9 family.</text>
</comment>
<dbReference type="NCBIfam" id="TIGR02775">
    <property type="entry name" value="TrbG_Ti"/>
    <property type="match status" value="1"/>
</dbReference>
<dbReference type="InterPro" id="IPR033645">
    <property type="entry name" value="VirB9/CagX/TrbG_C"/>
</dbReference>
<dbReference type="EMBL" id="LWBS01000263">
    <property type="protein sequence ID" value="OAP93688.1"/>
    <property type="molecule type" value="Genomic_DNA"/>
</dbReference>
<evidence type="ECO:0000256" key="3">
    <source>
        <dbReference type="SAM" id="SignalP"/>
    </source>
</evidence>
<dbReference type="CDD" id="cd06911">
    <property type="entry name" value="VirB9_CagX_TrbG"/>
    <property type="match status" value="1"/>
</dbReference>
<name>A0A179BPJ4_RHILE</name>
<proteinExistence type="inferred from homology"/>
<gene>
    <name evidence="4" type="ORF">A4U53_24065</name>
</gene>
<dbReference type="InterPro" id="IPR014142">
    <property type="entry name" value="TrbG_Ti"/>
</dbReference>
<dbReference type="Gene3D" id="2.60.40.2500">
    <property type="match status" value="1"/>
</dbReference>
<reference evidence="4" key="1">
    <citation type="submission" date="2016-04" db="EMBL/GenBank/DDBJ databases">
        <title>Fast-growing isolate from the root nodules of Vavilovia formosa.</title>
        <authorList>
            <person name="Kimeklis A."/>
            <person name="Safronova V."/>
            <person name="Belimov A."/>
            <person name="Andronov E."/>
        </authorList>
    </citation>
    <scope>NUCLEOTIDE SEQUENCE [LARGE SCALE GENOMIC DNA]</scope>
    <source>
        <strain evidence="4">Vaf-46</strain>
    </source>
</reference>